<proteinExistence type="predicted"/>
<protein>
    <submittedName>
        <fullName evidence="2">Uncharacterized protein</fullName>
    </submittedName>
</protein>
<dbReference type="Gramene" id="KOM55373">
    <property type="protein sequence ID" value="KOM55373"/>
    <property type="gene ID" value="LR48_Vigan10g126500"/>
</dbReference>
<evidence type="ECO:0000256" key="1">
    <source>
        <dbReference type="SAM" id="MobiDB-lite"/>
    </source>
</evidence>
<evidence type="ECO:0000313" key="3">
    <source>
        <dbReference type="Proteomes" id="UP000053144"/>
    </source>
</evidence>
<name>A0A0L9VK58_PHAAN</name>
<gene>
    <name evidence="2" type="ORF">LR48_Vigan10g126500</name>
</gene>
<dbReference type="AlphaFoldDB" id="A0A0L9VK58"/>
<dbReference type="EMBL" id="CM003380">
    <property type="protein sequence ID" value="KOM55373.1"/>
    <property type="molecule type" value="Genomic_DNA"/>
</dbReference>
<evidence type="ECO:0000313" key="2">
    <source>
        <dbReference type="EMBL" id="KOM55373.1"/>
    </source>
</evidence>
<sequence length="219" mass="24557">MSVPPPRKTNFCASKKKTIGDSSLKGRDPRSAFTSQAAQVRKNLVVSPLEKKKKSHKEGEQSSLKRSRRLGGSPRHLTGGIFRPEFHVSHKPKFHMSSSEHAIVGQLSEKNITNVVTNKEHWEAADVQAELAKEKKIYSDLCARLEALTATHKGVELALQHKALIAKLSKADNEIKALNDSIMIVHEEGFNKALRQESEIFERLNHWEMFETADLGLNC</sequence>
<organism evidence="2 3">
    <name type="scientific">Phaseolus angularis</name>
    <name type="common">Azuki bean</name>
    <name type="synonym">Vigna angularis</name>
    <dbReference type="NCBI Taxonomy" id="3914"/>
    <lineage>
        <taxon>Eukaryota</taxon>
        <taxon>Viridiplantae</taxon>
        <taxon>Streptophyta</taxon>
        <taxon>Embryophyta</taxon>
        <taxon>Tracheophyta</taxon>
        <taxon>Spermatophyta</taxon>
        <taxon>Magnoliopsida</taxon>
        <taxon>eudicotyledons</taxon>
        <taxon>Gunneridae</taxon>
        <taxon>Pentapetalae</taxon>
        <taxon>rosids</taxon>
        <taxon>fabids</taxon>
        <taxon>Fabales</taxon>
        <taxon>Fabaceae</taxon>
        <taxon>Papilionoideae</taxon>
        <taxon>50 kb inversion clade</taxon>
        <taxon>NPAAA clade</taxon>
        <taxon>indigoferoid/millettioid clade</taxon>
        <taxon>Phaseoleae</taxon>
        <taxon>Vigna</taxon>
    </lineage>
</organism>
<dbReference type="Proteomes" id="UP000053144">
    <property type="component" value="Chromosome 10"/>
</dbReference>
<feature type="region of interest" description="Disordered" evidence="1">
    <location>
        <begin position="1"/>
        <end position="81"/>
    </location>
</feature>
<reference evidence="3" key="1">
    <citation type="journal article" date="2015" name="Proc. Natl. Acad. Sci. U.S.A.">
        <title>Genome sequencing of adzuki bean (Vigna angularis) provides insight into high starch and low fat accumulation and domestication.</title>
        <authorList>
            <person name="Yang K."/>
            <person name="Tian Z."/>
            <person name="Chen C."/>
            <person name="Luo L."/>
            <person name="Zhao B."/>
            <person name="Wang Z."/>
            <person name="Yu L."/>
            <person name="Li Y."/>
            <person name="Sun Y."/>
            <person name="Li W."/>
            <person name="Chen Y."/>
            <person name="Li Y."/>
            <person name="Zhang Y."/>
            <person name="Ai D."/>
            <person name="Zhao J."/>
            <person name="Shang C."/>
            <person name="Ma Y."/>
            <person name="Wu B."/>
            <person name="Wang M."/>
            <person name="Gao L."/>
            <person name="Sun D."/>
            <person name="Zhang P."/>
            <person name="Guo F."/>
            <person name="Wang W."/>
            <person name="Li Y."/>
            <person name="Wang J."/>
            <person name="Varshney R.K."/>
            <person name="Wang J."/>
            <person name="Ling H.Q."/>
            <person name="Wan P."/>
        </authorList>
    </citation>
    <scope>NUCLEOTIDE SEQUENCE</scope>
    <source>
        <strain evidence="3">cv. Jingnong 6</strain>
    </source>
</reference>
<accession>A0A0L9VK58</accession>